<accession>E1R8P0</accession>
<keyword evidence="1" id="KW-1133">Transmembrane helix</keyword>
<dbReference type="Pfam" id="PF14898">
    <property type="entry name" value="DUF4491"/>
    <property type="match status" value="1"/>
</dbReference>
<reference evidence="2 3" key="1">
    <citation type="journal article" date="2010" name="Stand. Genomic Sci.">
        <title>Complete genome sequence of Spirochaeta smaragdinae type strain (SEBR 4228).</title>
        <authorList>
            <person name="Mavromatis K."/>
            <person name="Yasawong M."/>
            <person name="Chertkov O."/>
            <person name="Lapidus A."/>
            <person name="Lucas S."/>
            <person name="Nolan M."/>
            <person name="Del Rio T.G."/>
            <person name="Tice H."/>
            <person name="Cheng J.F."/>
            <person name="Pitluck S."/>
            <person name="Liolios K."/>
            <person name="Ivanova N."/>
            <person name="Tapia R."/>
            <person name="Han C."/>
            <person name="Bruce D."/>
            <person name="Goodwin L."/>
            <person name="Pati A."/>
            <person name="Chen A."/>
            <person name="Palaniappan K."/>
            <person name="Land M."/>
            <person name="Hauser L."/>
            <person name="Chang Y.J."/>
            <person name="Jeffries C.D."/>
            <person name="Detter J.C."/>
            <person name="Rohde M."/>
            <person name="Brambilla E."/>
            <person name="Spring S."/>
            <person name="Goker M."/>
            <person name="Sikorski J."/>
            <person name="Woyke T."/>
            <person name="Bristow J."/>
            <person name="Eisen J.A."/>
            <person name="Markowitz V."/>
            <person name="Hugenholtz P."/>
            <person name="Klenk H.P."/>
            <person name="Kyrpides N.C."/>
        </authorList>
    </citation>
    <scope>NUCLEOTIDE SEQUENCE [LARGE SCALE GENOMIC DNA]</scope>
    <source>
        <strain evidence="3">DSM 11293 / JCM 15392 / SEBR 4228</strain>
    </source>
</reference>
<feature type="transmembrane region" description="Helical" evidence="1">
    <location>
        <begin position="59"/>
        <end position="76"/>
    </location>
</feature>
<dbReference type="OrthoDB" id="9814848at2"/>
<proteinExistence type="predicted"/>
<keyword evidence="1" id="KW-0472">Membrane</keyword>
<dbReference type="Proteomes" id="UP000002318">
    <property type="component" value="Chromosome"/>
</dbReference>
<dbReference type="HOGENOM" id="CLU_158611_0_0_12"/>
<dbReference type="KEGG" id="ssm:Spirs_2690"/>
<feature type="transmembrane region" description="Helical" evidence="1">
    <location>
        <begin position="6"/>
        <end position="23"/>
    </location>
</feature>
<sequence length="93" mass="10466">MHIEGILIGLAAFVLIGLFHPLVIHGEYHFGTKIWPLFLIAGLLFCGLSLYIGQVVLSAILGVAGFSSFWSIGELFHQKRRVEKGWFPKKERK</sequence>
<dbReference type="AlphaFoldDB" id="E1R8P0"/>
<dbReference type="InterPro" id="IPR027890">
    <property type="entry name" value="DUF4491"/>
</dbReference>
<feature type="transmembrane region" description="Helical" evidence="1">
    <location>
        <begin position="35"/>
        <end position="53"/>
    </location>
</feature>
<evidence type="ECO:0008006" key="4">
    <source>
        <dbReference type="Google" id="ProtNLM"/>
    </source>
</evidence>
<dbReference type="RefSeq" id="WP_013255258.1">
    <property type="nucleotide sequence ID" value="NC_014364.1"/>
</dbReference>
<dbReference type="eggNOG" id="ENOG50330D0">
    <property type="taxonomic scope" value="Bacteria"/>
</dbReference>
<protein>
    <recommendedName>
        <fullName evidence="4">DUF4491 domain-containing protein</fullName>
    </recommendedName>
</protein>
<name>E1R8P0_SEDSS</name>
<gene>
    <name evidence="2" type="ordered locus">Spirs_2690</name>
</gene>
<evidence type="ECO:0000313" key="2">
    <source>
        <dbReference type="EMBL" id="ADK81797.1"/>
    </source>
</evidence>
<evidence type="ECO:0000313" key="3">
    <source>
        <dbReference type="Proteomes" id="UP000002318"/>
    </source>
</evidence>
<dbReference type="EMBL" id="CP002116">
    <property type="protein sequence ID" value="ADK81797.1"/>
    <property type="molecule type" value="Genomic_DNA"/>
</dbReference>
<organism evidence="2 3">
    <name type="scientific">Sediminispirochaeta smaragdinae (strain DSM 11293 / JCM 15392 / SEBR 4228)</name>
    <name type="common">Spirochaeta smaragdinae</name>
    <dbReference type="NCBI Taxonomy" id="573413"/>
    <lineage>
        <taxon>Bacteria</taxon>
        <taxon>Pseudomonadati</taxon>
        <taxon>Spirochaetota</taxon>
        <taxon>Spirochaetia</taxon>
        <taxon>Spirochaetales</taxon>
        <taxon>Spirochaetaceae</taxon>
        <taxon>Sediminispirochaeta</taxon>
    </lineage>
</organism>
<dbReference type="STRING" id="573413.Spirs_2690"/>
<keyword evidence="1" id="KW-0812">Transmembrane</keyword>
<evidence type="ECO:0000256" key="1">
    <source>
        <dbReference type="SAM" id="Phobius"/>
    </source>
</evidence>
<keyword evidence="3" id="KW-1185">Reference proteome</keyword>